<evidence type="ECO:0000313" key="7">
    <source>
        <dbReference type="EMBL" id="KHN79946.1"/>
    </source>
</evidence>
<dbReference type="EMBL" id="JPKZ01001803">
    <property type="protein sequence ID" value="KHN79946.1"/>
    <property type="molecule type" value="Genomic_DNA"/>
</dbReference>
<evidence type="ECO:0000256" key="2">
    <source>
        <dbReference type="ARBA" id="ARBA00023015"/>
    </source>
</evidence>
<dbReference type="CDD" id="cd11390">
    <property type="entry name" value="bHLH_TS"/>
    <property type="match status" value="1"/>
</dbReference>
<dbReference type="InterPro" id="IPR011598">
    <property type="entry name" value="bHLH_dom"/>
</dbReference>
<keyword evidence="3" id="KW-0238">DNA-binding</keyword>
<dbReference type="GO" id="GO:0000978">
    <property type="term" value="F:RNA polymerase II cis-regulatory region sequence-specific DNA binding"/>
    <property type="evidence" value="ECO:0007669"/>
    <property type="project" value="TreeGrafter"/>
</dbReference>
<dbReference type="GO" id="GO:0001707">
    <property type="term" value="P:mesoderm formation"/>
    <property type="evidence" value="ECO:0007669"/>
    <property type="project" value="TreeGrafter"/>
</dbReference>
<dbReference type="Gene3D" id="4.10.280.10">
    <property type="entry name" value="Helix-loop-helix DNA-binding domain"/>
    <property type="match status" value="1"/>
</dbReference>
<organism evidence="7 8">
    <name type="scientific">Toxocara canis</name>
    <name type="common">Canine roundworm</name>
    <dbReference type="NCBI Taxonomy" id="6265"/>
    <lineage>
        <taxon>Eukaryota</taxon>
        <taxon>Metazoa</taxon>
        <taxon>Ecdysozoa</taxon>
        <taxon>Nematoda</taxon>
        <taxon>Chromadorea</taxon>
        <taxon>Rhabditida</taxon>
        <taxon>Spirurina</taxon>
        <taxon>Ascaridomorpha</taxon>
        <taxon>Ascaridoidea</taxon>
        <taxon>Toxocaridae</taxon>
        <taxon>Toxocara</taxon>
    </lineage>
</organism>
<accession>A0A0B2V949</accession>
<keyword evidence="5" id="KW-0539">Nucleus</keyword>
<dbReference type="GO" id="GO:0046983">
    <property type="term" value="F:protein dimerization activity"/>
    <property type="evidence" value="ECO:0007669"/>
    <property type="project" value="InterPro"/>
</dbReference>
<dbReference type="STRING" id="6265.A0A0B2V949"/>
<evidence type="ECO:0000256" key="1">
    <source>
        <dbReference type="ARBA" id="ARBA00022473"/>
    </source>
</evidence>
<evidence type="ECO:0000313" key="8">
    <source>
        <dbReference type="Proteomes" id="UP000031036"/>
    </source>
</evidence>
<keyword evidence="4" id="KW-0804">Transcription</keyword>
<dbReference type="AlphaFoldDB" id="A0A0B2V949"/>
<keyword evidence="2" id="KW-0805">Transcription regulation</keyword>
<sequence length="133" mass="15089">MKRLSEEEQRRLAAAREKARMRAMNTAFDQLRGKLQVDRGRKVPKVKTLRLAIQYIDDLRRTLHRNAQGERYDVRKAEVSAWVEQQQTINSATTSVCCFGSDDATSGTEASVNDCSRTHRCTLQFCAVPLGQS</sequence>
<keyword evidence="8" id="KW-1185">Reference proteome</keyword>
<name>A0A0B2V949_TOXCA</name>
<dbReference type="InterPro" id="IPR040259">
    <property type="entry name" value="Mesogenin/MesP"/>
</dbReference>
<reference evidence="7 8" key="1">
    <citation type="submission" date="2014-11" db="EMBL/GenBank/DDBJ databases">
        <title>Genetic blueprint of the zoonotic pathogen Toxocara canis.</title>
        <authorList>
            <person name="Zhu X.-Q."/>
            <person name="Korhonen P.K."/>
            <person name="Cai H."/>
            <person name="Young N.D."/>
            <person name="Nejsum P."/>
            <person name="von Samson-Himmelstjerna G."/>
            <person name="Boag P.R."/>
            <person name="Tan P."/>
            <person name="Li Q."/>
            <person name="Min J."/>
            <person name="Yang Y."/>
            <person name="Wang X."/>
            <person name="Fang X."/>
            <person name="Hall R.S."/>
            <person name="Hofmann A."/>
            <person name="Sternberg P.W."/>
            <person name="Jex A.R."/>
            <person name="Gasser R.B."/>
        </authorList>
    </citation>
    <scope>NUCLEOTIDE SEQUENCE [LARGE SCALE GENOMIC DNA]</scope>
    <source>
        <strain evidence="7">PN_DK_2014</strain>
    </source>
</reference>
<evidence type="ECO:0000256" key="4">
    <source>
        <dbReference type="ARBA" id="ARBA00023163"/>
    </source>
</evidence>
<comment type="caution">
    <text evidence="7">The sequence shown here is derived from an EMBL/GenBank/DDBJ whole genome shotgun (WGS) entry which is preliminary data.</text>
</comment>
<dbReference type="SMART" id="SM00353">
    <property type="entry name" value="HLH"/>
    <property type="match status" value="1"/>
</dbReference>
<dbReference type="PANTHER" id="PTHR20937">
    <property type="entry name" value="IP14615P"/>
    <property type="match status" value="1"/>
</dbReference>
<dbReference type="PANTHER" id="PTHR20937:SF3">
    <property type="entry name" value="IP14615P"/>
    <property type="match status" value="1"/>
</dbReference>
<proteinExistence type="predicted"/>
<dbReference type="Proteomes" id="UP000031036">
    <property type="component" value="Unassembled WGS sequence"/>
</dbReference>
<evidence type="ECO:0000259" key="6">
    <source>
        <dbReference type="PROSITE" id="PS50888"/>
    </source>
</evidence>
<dbReference type="InterPro" id="IPR036638">
    <property type="entry name" value="HLH_DNA-bd_sf"/>
</dbReference>
<dbReference type="GO" id="GO:0005634">
    <property type="term" value="C:nucleus"/>
    <property type="evidence" value="ECO:0007669"/>
    <property type="project" value="TreeGrafter"/>
</dbReference>
<keyword evidence="1" id="KW-0217">Developmental protein</keyword>
<protein>
    <submittedName>
        <fullName evidence="7">Protein atonal-like protein 7</fullName>
    </submittedName>
</protein>
<dbReference type="SUPFAM" id="SSF47459">
    <property type="entry name" value="HLH, helix-loop-helix DNA-binding domain"/>
    <property type="match status" value="1"/>
</dbReference>
<feature type="domain" description="BHLH" evidence="6">
    <location>
        <begin position="8"/>
        <end position="59"/>
    </location>
</feature>
<gene>
    <name evidence="7" type="primary">ATOH7</name>
    <name evidence="7" type="ORF">Tcan_08702</name>
</gene>
<evidence type="ECO:0000256" key="5">
    <source>
        <dbReference type="ARBA" id="ARBA00023242"/>
    </source>
</evidence>
<evidence type="ECO:0000256" key="3">
    <source>
        <dbReference type="ARBA" id="ARBA00023125"/>
    </source>
</evidence>
<dbReference type="Pfam" id="PF00010">
    <property type="entry name" value="HLH"/>
    <property type="match status" value="1"/>
</dbReference>
<dbReference type="PROSITE" id="PS50888">
    <property type="entry name" value="BHLH"/>
    <property type="match status" value="1"/>
</dbReference>
<dbReference type="OrthoDB" id="10055449at2759"/>
<dbReference type="GO" id="GO:0000981">
    <property type="term" value="F:DNA-binding transcription factor activity, RNA polymerase II-specific"/>
    <property type="evidence" value="ECO:0007669"/>
    <property type="project" value="TreeGrafter"/>
</dbReference>